<dbReference type="EMBL" id="MU620903">
    <property type="protein sequence ID" value="KAI8581997.1"/>
    <property type="molecule type" value="Genomic_DNA"/>
</dbReference>
<dbReference type="Pfam" id="PF03547">
    <property type="entry name" value="Mem_trans"/>
    <property type="match status" value="1"/>
</dbReference>
<evidence type="ECO:0000313" key="7">
    <source>
        <dbReference type="Proteomes" id="UP001206595"/>
    </source>
</evidence>
<reference evidence="6" key="1">
    <citation type="submission" date="2021-06" db="EMBL/GenBank/DDBJ databases">
        <authorList>
            <consortium name="DOE Joint Genome Institute"/>
            <person name="Mondo S.J."/>
            <person name="Amses K.R."/>
            <person name="Simmons D.R."/>
            <person name="Longcore J.E."/>
            <person name="Seto K."/>
            <person name="Alves G.H."/>
            <person name="Bonds A.E."/>
            <person name="Quandt C.A."/>
            <person name="Davis W.J."/>
            <person name="Chang Y."/>
            <person name="Letcher P.M."/>
            <person name="Powell M.J."/>
            <person name="Kuo A."/>
            <person name="Labutti K."/>
            <person name="Pangilinan J."/>
            <person name="Andreopoulos W."/>
            <person name="Tritt A."/>
            <person name="Riley R."/>
            <person name="Hundley H."/>
            <person name="Johnson J."/>
            <person name="Lipzen A."/>
            <person name="Barry K."/>
            <person name="Berbee M.L."/>
            <person name="Buchler N.E."/>
            <person name="Grigoriev I.V."/>
            <person name="Spatafora J.W."/>
            <person name="Stajich J.E."/>
            <person name="James T.Y."/>
        </authorList>
    </citation>
    <scope>NUCLEOTIDE SEQUENCE</scope>
    <source>
        <strain evidence="6">AG</strain>
    </source>
</reference>
<dbReference type="GO" id="GO:0016020">
    <property type="term" value="C:membrane"/>
    <property type="evidence" value="ECO:0007669"/>
    <property type="project" value="UniProtKB-SubCell"/>
</dbReference>
<proteinExistence type="predicted"/>
<evidence type="ECO:0000313" key="6">
    <source>
        <dbReference type="EMBL" id="KAI8581997.1"/>
    </source>
</evidence>
<dbReference type="InterPro" id="IPR004776">
    <property type="entry name" value="Mem_transp_PIN-like"/>
</dbReference>
<organism evidence="6 7">
    <name type="scientific">Umbelopsis ramanniana AG</name>
    <dbReference type="NCBI Taxonomy" id="1314678"/>
    <lineage>
        <taxon>Eukaryota</taxon>
        <taxon>Fungi</taxon>
        <taxon>Fungi incertae sedis</taxon>
        <taxon>Mucoromycota</taxon>
        <taxon>Mucoromycotina</taxon>
        <taxon>Umbelopsidomycetes</taxon>
        <taxon>Umbelopsidales</taxon>
        <taxon>Umbelopsidaceae</taxon>
        <taxon>Umbelopsis</taxon>
    </lineage>
</organism>
<dbReference type="PANTHER" id="PTHR31794">
    <property type="entry name" value="AUXIN EFFLUX TRANSPORTER FAMILY PROTEIN (EUROFUNG)"/>
    <property type="match status" value="1"/>
</dbReference>
<feature type="transmembrane region" description="Helical" evidence="5">
    <location>
        <begin position="326"/>
        <end position="349"/>
    </location>
</feature>
<evidence type="ECO:0000256" key="5">
    <source>
        <dbReference type="SAM" id="Phobius"/>
    </source>
</evidence>
<keyword evidence="3 5" id="KW-1133">Transmembrane helix</keyword>
<feature type="transmembrane region" description="Helical" evidence="5">
    <location>
        <begin position="361"/>
        <end position="382"/>
    </location>
</feature>
<feature type="transmembrane region" description="Helical" evidence="5">
    <location>
        <begin position="255"/>
        <end position="275"/>
    </location>
</feature>
<evidence type="ECO:0000256" key="4">
    <source>
        <dbReference type="ARBA" id="ARBA00023136"/>
    </source>
</evidence>
<sequence length="422" mass="46547">MLLEFQELLLASFQSISQVMIVVFLGWILSRQGYITDKKQKWLARLNMNFFTPCLLFTRMAPSVNPAKVLELWIIPVLYLSFAIISYGVAVAFAKVAGLRRMERNFLVASTIFSNTNSMPIAVITGIVSSQAVQYLYLDGADTKENVMARSVSYIVLFGLFSNILRWSYGYSLLRGEEIPYSVDKSSSINQQLTKDDVAITLGNTDTLATEANFTKPTEATYLLGTKQAHHAKIKWSSQLRQMGAKIANSMTRPLSAALLALVVGFIPSLQQLLFAKDSFVYGSIIVGLENCGSASVPLVLVCLGAQLSTMSFVQNEYESKNVVTLAVIARMVFSPLISITLVTAIHYYCQDYIGIAADPAFYVVLGLLSAMPTAISLTQIAQGGHCENLLVRTLFWGYGILCLPFCMLILLVLLTVLDLIR</sequence>
<evidence type="ECO:0000256" key="2">
    <source>
        <dbReference type="ARBA" id="ARBA00022692"/>
    </source>
</evidence>
<comment type="caution">
    <text evidence="6">The sequence shown here is derived from an EMBL/GenBank/DDBJ whole genome shotgun (WGS) entry which is preliminary data.</text>
</comment>
<dbReference type="AlphaFoldDB" id="A0AAD5EER5"/>
<feature type="transmembrane region" description="Helical" evidence="5">
    <location>
        <begin position="42"/>
        <end position="61"/>
    </location>
</feature>
<dbReference type="PANTHER" id="PTHR31794:SF2">
    <property type="entry name" value="AUXIN EFFLUX TRANSPORTER FAMILY PROTEIN (EUROFUNG)"/>
    <property type="match status" value="1"/>
</dbReference>
<feature type="transmembrane region" description="Helical" evidence="5">
    <location>
        <begin position="73"/>
        <end position="94"/>
    </location>
</feature>
<dbReference type="RefSeq" id="XP_051447001.1">
    <property type="nucleotide sequence ID" value="XM_051592938.1"/>
</dbReference>
<reference evidence="6" key="2">
    <citation type="journal article" date="2022" name="Proc. Natl. Acad. Sci. U.S.A.">
        <title>Diploid-dominant life cycles characterize the early evolution of Fungi.</title>
        <authorList>
            <person name="Amses K.R."/>
            <person name="Simmons D.R."/>
            <person name="Longcore J.E."/>
            <person name="Mondo S.J."/>
            <person name="Seto K."/>
            <person name="Jeronimo G.H."/>
            <person name="Bonds A.E."/>
            <person name="Quandt C.A."/>
            <person name="Davis W.J."/>
            <person name="Chang Y."/>
            <person name="Federici B.A."/>
            <person name="Kuo A."/>
            <person name="LaButti K."/>
            <person name="Pangilinan J."/>
            <person name="Andreopoulos W."/>
            <person name="Tritt A."/>
            <person name="Riley R."/>
            <person name="Hundley H."/>
            <person name="Johnson J."/>
            <person name="Lipzen A."/>
            <person name="Barry K."/>
            <person name="Lang B.F."/>
            <person name="Cuomo C.A."/>
            <person name="Buchler N.E."/>
            <person name="Grigoriev I.V."/>
            <person name="Spatafora J.W."/>
            <person name="Stajich J.E."/>
            <person name="James T.Y."/>
        </authorList>
    </citation>
    <scope>NUCLEOTIDE SEQUENCE</scope>
    <source>
        <strain evidence="6">AG</strain>
    </source>
</reference>
<protein>
    <recommendedName>
        <fullName evidence="8">Auxin efflux carrier</fullName>
    </recommendedName>
</protein>
<feature type="transmembrane region" description="Helical" evidence="5">
    <location>
        <begin position="147"/>
        <end position="165"/>
    </location>
</feature>
<dbReference type="GO" id="GO:0055085">
    <property type="term" value="P:transmembrane transport"/>
    <property type="evidence" value="ECO:0007669"/>
    <property type="project" value="InterPro"/>
</dbReference>
<evidence type="ECO:0008006" key="8">
    <source>
        <dbReference type="Google" id="ProtNLM"/>
    </source>
</evidence>
<dbReference type="GeneID" id="75918280"/>
<comment type="subcellular location">
    <subcellularLocation>
        <location evidence="1">Membrane</location>
        <topology evidence="1">Multi-pass membrane protein</topology>
    </subcellularLocation>
</comment>
<dbReference type="Proteomes" id="UP001206595">
    <property type="component" value="Unassembled WGS sequence"/>
</dbReference>
<accession>A0AAD5EER5</accession>
<feature type="transmembrane region" description="Helical" evidence="5">
    <location>
        <begin position="106"/>
        <end position="127"/>
    </location>
</feature>
<evidence type="ECO:0000256" key="1">
    <source>
        <dbReference type="ARBA" id="ARBA00004141"/>
    </source>
</evidence>
<dbReference type="GO" id="GO:0005783">
    <property type="term" value="C:endoplasmic reticulum"/>
    <property type="evidence" value="ECO:0007669"/>
    <property type="project" value="TreeGrafter"/>
</dbReference>
<keyword evidence="7" id="KW-1185">Reference proteome</keyword>
<gene>
    <name evidence="6" type="ORF">K450DRAFT_269780</name>
</gene>
<keyword evidence="2 5" id="KW-0812">Transmembrane</keyword>
<evidence type="ECO:0000256" key="3">
    <source>
        <dbReference type="ARBA" id="ARBA00022989"/>
    </source>
</evidence>
<feature type="transmembrane region" description="Helical" evidence="5">
    <location>
        <begin position="12"/>
        <end position="30"/>
    </location>
</feature>
<name>A0AAD5EER5_UMBRA</name>
<keyword evidence="4 5" id="KW-0472">Membrane</keyword>
<feature type="transmembrane region" description="Helical" evidence="5">
    <location>
        <begin position="394"/>
        <end position="418"/>
    </location>
</feature>